<evidence type="ECO:0008006" key="3">
    <source>
        <dbReference type="Google" id="ProtNLM"/>
    </source>
</evidence>
<keyword evidence="2" id="KW-1185">Reference proteome</keyword>
<proteinExistence type="predicted"/>
<evidence type="ECO:0000313" key="2">
    <source>
        <dbReference type="Proteomes" id="UP000674425"/>
    </source>
</evidence>
<name>A0ABM8SI50_9BURK</name>
<sequence>MDALKVEIDVREVTAALHGLSPSSMQAAWRRTLRKTATWIRSQTGKEVSRGTQIPQKVIRSRLYFFMRSADTGKVWLGLNPVEAHRLGSVRETKKGMRAGRMTFDGAWRQTKAKPDGPIYQRTAKARTPFELVTVNWSKTGDPAFRRAAQMCEARLMVILRQEVNYEIQKAIGRAGGIRRAR</sequence>
<dbReference type="RefSeq" id="WP_200620878.1">
    <property type="nucleotide sequence ID" value="NZ_CAJNAU010000063.1"/>
</dbReference>
<dbReference type="Proteomes" id="UP000674425">
    <property type="component" value="Unassembled WGS sequence"/>
</dbReference>
<protein>
    <recommendedName>
        <fullName evidence="3">Phage tail protein</fullName>
    </recommendedName>
</protein>
<reference evidence="1 2" key="1">
    <citation type="submission" date="2021-02" db="EMBL/GenBank/DDBJ databases">
        <authorList>
            <person name="Vanwijnsberghe S."/>
        </authorList>
    </citation>
    <scope>NUCLEOTIDE SEQUENCE [LARGE SCALE GENOMIC DNA]</scope>
    <source>
        <strain evidence="1 2">R-69658</strain>
    </source>
</reference>
<comment type="caution">
    <text evidence="1">The sequence shown here is derived from an EMBL/GenBank/DDBJ whole genome shotgun (WGS) entry which is preliminary data.</text>
</comment>
<accession>A0ABM8SI50</accession>
<evidence type="ECO:0000313" key="1">
    <source>
        <dbReference type="EMBL" id="CAE6810842.1"/>
    </source>
</evidence>
<organism evidence="1 2">
    <name type="scientific">Paraburkholderia aspalathi</name>
    <dbReference type="NCBI Taxonomy" id="1324617"/>
    <lineage>
        <taxon>Bacteria</taxon>
        <taxon>Pseudomonadati</taxon>
        <taxon>Pseudomonadota</taxon>
        <taxon>Betaproteobacteria</taxon>
        <taxon>Burkholderiales</taxon>
        <taxon>Burkholderiaceae</taxon>
        <taxon>Paraburkholderia</taxon>
    </lineage>
</organism>
<gene>
    <name evidence="1" type="ORF">R69658_05395</name>
</gene>
<dbReference type="EMBL" id="CAJNAU010000063">
    <property type="protein sequence ID" value="CAE6810842.1"/>
    <property type="molecule type" value="Genomic_DNA"/>
</dbReference>